<accession>A0A4Y2Q044</accession>
<feature type="compositionally biased region" description="Polar residues" evidence="1">
    <location>
        <begin position="251"/>
        <end position="261"/>
    </location>
</feature>
<protein>
    <submittedName>
        <fullName evidence="2">Uncharacterized protein</fullName>
    </submittedName>
</protein>
<feature type="region of interest" description="Disordered" evidence="1">
    <location>
        <begin position="244"/>
        <end position="280"/>
    </location>
</feature>
<evidence type="ECO:0000256" key="1">
    <source>
        <dbReference type="SAM" id="MobiDB-lite"/>
    </source>
</evidence>
<feature type="compositionally biased region" description="Basic and acidic residues" evidence="1">
    <location>
        <begin position="262"/>
        <end position="280"/>
    </location>
</feature>
<name>A0A4Y2Q044_ARAVE</name>
<gene>
    <name evidence="2" type="ORF">AVEN_87250_1</name>
</gene>
<sequence>MGDAGDYNVGGIINCTNWDNALKFLIEDPIASKENDFDNLAELLIKMFEKKQSFQKIQRQFSTISQKQNQSVKDLANEVSMVADKYVNVENTNQNCDSILKENLKLTKFLEALKPDISLEVKKFGPKDLKSALAHAINIESALEKSCDNSTNNISNVDIHNILKENLIKDQLIADLNKKINNLTSDNVINNIKKDTTSISHEGETNPEIPDLGEGIKSKFPYLQRKSRQIQGFSNTQKEFKLEKGSGLTKYGNSPQPVTQKNFEEQNRKDTKLDKKNKEDNTKLRFLNHKDYDHESISNESKFIKEVNVNAVRVCHMVDIEPGQSKIVTLSIPSSLRDSGSFTFIPNAKKLNYNIQNSLHEYNENNKFTTIIENNSNQKLRIRKKTKIGIIQKFLEEGIVETTDQIGQVNTISLEKVKRMRKEELNPNQFNLNHLNGKVKEEILQLLINNYSVFSSTYNTLGSTDKVVPEFKLYHDYAIQTKPYPILKIAKEYAQEKIKKIIGCGYYRTIV</sequence>
<organism evidence="2 3">
    <name type="scientific">Araneus ventricosus</name>
    <name type="common">Orbweaver spider</name>
    <name type="synonym">Epeira ventricosa</name>
    <dbReference type="NCBI Taxonomy" id="182803"/>
    <lineage>
        <taxon>Eukaryota</taxon>
        <taxon>Metazoa</taxon>
        <taxon>Ecdysozoa</taxon>
        <taxon>Arthropoda</taxon>
        <taxon>Chelicerata</taxon>
        <taxon>Arachnida</taxon>
        <taxon>Araneae</taxon>
        <taxon>Araneomorphae</taxon>
        <taxon>Entelegynae</taxon>
        <taxon>Araneoidea</taxon>
        <taxon>Araneidae</taxon>
        <taxon>Araneus</taxon>
    </lineage>
</organism>
<comment type="caution">
    <text evidence="2">The sequence shown here is derived from an EMBL/GenBank/DDBJ whole genome shotgun (WGS) entry which is preliminary data.</text>
</comment>
<dbReference type="Proteomes" id="UP000499080">
    <property type="component" value="Unassembled WGS sequence"/>
</dbReference>
<dbReference type="AlphaFoldDB" id="A0A4Y2Q044"/>
<reference evidence="2 3" key="1">
    <citation type="journal article" date="2019" name="Sci. Rep.">
        <title>Orb-weaving spider Araneus ventricosus genome elucidates the spidroin gene catalogue.</title>
        <authorList>
            <person name="Kono N."/>
            <person name="Nakamura H."/>
            <person name="Ohtoshi R."/>
            <person name="Moran D.A.P."/>
            <person name="Shinohara A."/>
            <person name="Yoshida Y."/>
            <person name="Fujiwara M."/>
            <person name="Mori M."/>
            <person name="Tomita M."/>
            <person name="Arakawa K."/>
        </authorList>
    </citation>
    <scope>NUCLEOTIDE SEQUENCE [LARGE SCALE GENOMIC DNA]</scope>
</reference>
<proteinExistence type="predicted"/>
<dbReference type="EMBL" id="BGPR01012763">
    <property type="protein sequence ID" value="GBN57535.1"/>
    <property type="molecule type" value="Genomic_DNA"/>
</dbReference>
<dbReference type="OrthoDB" id="6437135at2759"/>
<evidence type="ECO:0000313" key="2">
    <source>
        <dbReference type="EMBL" id="GBN57535.1"/>
    </source>
</evidence>
<evidence type="ECO:0000313" key="3">
    <source>
        <dbReference type="Proteomes" id="UP000499080"/>
    </source>
</evidence>
<keyword evidence="3" id="KW-1185">Reference proteome</keyword>